<evidence type="ECO:0000313" key="9">
    <source>
        <dbReference type="EMBL" id="KAL1568976.1"/>
    </source>
</evidence>
<organism evidence="9 10">
    <name type="scientific">Salvia divinorum</name>
    <name type="common">Maria pastora</name>
    <name type="synonym">Diviner's sage</name>
    <dbReference type="NCBI Taxonomy" id="28513"/>
    <lineage>
        <taxon>Eukaryota</taxon>
        <taxon>Viridiplantae</taxon>
        <taxon>Streptophyta</taxon>
        <taxon>Embryophyta</taxon>
        <taxon>Tracheophyta</taxon>
        <taxon>Spermatophyta</taxon>
        <taxon>Magnoliopsida</taxon>
        <taxon>eudicotyledons</taxon>
        <taxon>Gunneridae</taxon>
        <taxon>Pentapetalae</taxon>
        <taxon>asterids</taxon>
        <taxon>lamiids</taxon>
        <taxon>Lamiales</taxon>
        <taxon>Lamiaceae</taxon>
        <taxon>Nepetoideae</taxon>
        <taxon>Mentheae</taxon>
        <taxon>Salviinae</taxon>
        <taxon>Salvia</taxon>
        <taxon>Salvia subgen. Calosphace</taxon>
    </lineage>
</organism>
<reference evidence="9 10" key="1">
    <citation type="submission" date="2024-06" db="EMBL/GenBank/DDBJ databases">
        <title>A chromosome level genome sequence of Diviner's sage (Salvia divinorum).</title>
        <authorList>
            <person name="Ford S.A."/>
            <person name="Ro D.-K."/>
            <person name="Ness R.W."/>
            <person name="Phillips M.A."/>
        </authorList>
    </citation>
    <scope>NUCLEOTIDE SEQUENCE [LARGE SCALE GENOMIC DNA]</scope>
    <source>
        <strain evidence="9">SAF-2024a</strain>
        <tissue evidence="9">Leaf</tissue>
    </source>
</reference>
<evidence type="ECO:0000313" key="10">
    <source>
        <dbReference type="Proteomes" id="UP001567538"/>
    </source>
</evidence>
<name>A0ABD1IP34_SALDI</name>
<evidence type="ECO:0000256" key="1">
    <source>
        <dbReference type="ARBA" id="ARBA00004687"/>
    </source>
</evidence>
<dbReference type="FunFam" id="3.40.50.2000:FF:000188">
    <property type="entry name" value="Phosphatidylinositol N-acetylglucosaminyltransferase gpi3 subunit"/>
    <property type="match status" value="1"/>
</dbReference>
<protein>
    <recommendedName>
        <fullName evidence="2">phosphatidylinositol N-acetylglucosaminyltransferase</fullName>
        <ecNumber evidence="2">2.4.1.198</ecNumber>
    </recommendedName>
    <alternativeName>
        <fullName evidence="6">GlcNAc-PI synthesis protein</fullName>
    </alternativeName>
</protein>
<dbReference type="FunFam" id="3.40.50.2000:FF:000093">
    <property type="entry name" value="UDP-GlcNAc:PI a1-6 GlcNAc-transferase"/>
    <property type="match status" value="1"/>
</dbReference>
<dbReference type="EMBL" id="JBEAFC010000001">
    <property type="protein sequence ID" value="KAL1568976.1"/>
    <property type="molecule type" value="Genomic_DNA"/>
</dbReference>
<keyword evidence="3" id="KW-0337">GPI-anchor biosynthesis</keyword>
<evidence type="ECO:0000256" key="3">
    <source>
        <dbReference type="ARBA" id="ARBA00022502"/>
    </source>
</evidence>
<dbReference type="EC" id="2.4.1.198" evidence="2"/>
<keyword evidence="5 9" id="KW-0808">Transferase</keyword>
<dbReference type="Gene3D" id="3.40.50.2000">
    <property type="entry name" value="Glycogen Phosphorylase B"/>
    <property type="match status" value="2"/>
</dbReference>
<dbReference type="CDD" id="cd03796">
    <property type="entry name" value="GT4_PIG-A-like"/>
    <property type="match status" value="1"/>
</dbReference>
<accession>A0ABD1IP34</accession>
<dbReference type="Pfam" id="PF08288">
    <property type="entry name" value="PIGA"/>
    <property type="match status" value="1"/>
</dbReference>
<dbReference type="SUPFAM" id="SSF53756">
    <property type="entry name" value="UDP-Glycosyltransferase/glycogen phosphorylase"/>
    <property type="match status" value="1"/>
</dbReference>
<feature type="domain" description="Glycosyl transferase family 1" evidence="7">
    <location>
        <begin position="196"/>
        <end position="340"/>
    </location>
</feature>
<keyword evidence="4 9" id="KW-0328">Glycosyltransferase</keyword>
<dbReference type="GO" id="GO:0006506">
    <property type="term" value="P:GPI anchor biosynthetic process"/>
    <property type="evidence" value="ECO:0007669"/>
    <property type="project" value="UniProtKB-KW"/>
</dbReference>
<dbReference type="Proteomes" id="UP001567538">
    <property type="component" value="Unassembled WGS sequence"/>
</dbReference>
<dbReference type="GO" id="GO:0017176">
    <property type="term" value="F:phosphatidylinositol N-acetylglucosaminyltransferase activity"/>
    <property type="evidence" value="ECO:0007669"/>
    <property type="project" value="UniProtKB-EC"/>
</dbReference>
<dbReference type="GO" id="GO:0016020">
    <property type="term" value="C:membrane"/>
    <property type="evidence" value="ECO:0007669"/>
    <property type="project" value="GOC"/>
</dbReference>
<dbReference type="PANTHER" id="PTHR45871">
    <property type="entry name" value="N-ACETYLGLUCOSAMINYL-PHOSPHATIDYLINOSITOL BIOSYNTHETIC PROTEIN"/>
    <property type="match status" value="1"/>
</dbReference>
<gene>
    <name evidence="9" type="ORF">AAHA92_00513</name>
</gene>
<dbReference type="AlphaFoldDB" id="A0ABD1IP34"/>
<evidence type="ECO:0000256" key="2">
    <source>
        <dbReference type="ARBA" id="ARBA00012420"/>
    </source>
</evidence>
<dbReference type="InterPro" id="IPR001296">
    <property type="entry name" value="Glyco_trans_1"/>
</dbReference>
<evidence type="ECO:0000259" key="8">
    <source>
        <dbReference type="Pfam" id="PF08288"/>
    </source>
</evidence>
<comment type="pathway">
    <text evidence="1">Glycolipid biosynthesis; glycosylphosphatidylinositol-anchor biosynthesis.</text>
</comment>
<dbReference type="InterPro" id="IPR039507">
    <property type="entry name" value="PIG-A/GPI3"/>
</dbReference>
<dbReference type="InterPro" id="IPR013234">
    <property type="entry name" value="PIGA_GPI_anchor_biosynthesis"/>
</dbReference>
<evidence type="ECO:0000256" key="4">
    <source>
        <dbReference type="ARBA" id="ARBA00022676"/>
    </source>
</evidence>
<comment type="caution">
    <text evidence="9">The sequence shown here is derived from an EMBL/GenBank/DDBJ whole genome shotgun (WGS) entry which is preliminary data.</text>
</comment>
<evidence type="ECO:0000259" key="7">
    <source>
        <dbReference type="Pfam" id="PF00534"/>
    </source>
</evidence>
<sequence length="446" mass="50518">MSHRGKHRILMVSDFFYPNFGGVENHIYYLSQCLMKLGHKVIVMTHAYGNRSGVRYMTGGLKVYCIPWKPFLMQNTLPTFYGTLPIIRTILIRERISLVHGHQAFSTLCHEALMHARTMGYKVVFTDHSLYGFADVGSIHMNKVLQFTLADVSQAICVSHTSKENTVLRSGLPPERVFVIPNAVDTAMFKPAPVRLSNHEIVIVVISRLVYRKGADLLVEVIPEICRLHQNVRFIVGGDGPKRVRLEEMREKHSLQDRVDMLGAVPHAKVQSVLVTGHIFLNSSLTEAFCIAILEAASCGLLTVSTRVGGVPEVLPDDIIVLAEPDPNDMVMAITKAIDLLPQIDPEEMHNRIKKLYSWHDVAKRTEIVYDRALKCSNQSLIDRLPRYLSCGAWAGKLFCMVMIIDFLLWRLLQMWQPDRNVEVVPDINLRSPHGEEKWDFGADEI</sequence>
<dbReference type="PANTHER" id="PTHR45871:SF1">
    <property type="entry name" value="PHOSPHATIDYLINOSITOL N-ACETYLGLUCOSAMINYLTRANSFERASE SUBUNIT A"/>
    <property type="match status" value="1"/>
</dbReference>
<feature type="domain" description="PIGA GPI anchor biosynthesis" evidence="8">
    <location>
        <begin position="46"/>
        <end position="135"/>
    </location>
</feature>
<proteinExistence type="predicted"/>
<keyword evidence="10" id="KW-1185">Reference proteome</keyword>
<dbReference type="Pfam" id="PF00534">
    <property type="entry name" value="Glycos_transf_1"/>
    <property type="match status" value="1"/>
</dbReference>
<evidence type="ECO:0000256" key="6">
    <source>
        <dbReference type="ARBA" id="ARBA00032160"/>
    </source>
</evidence>
<evidence type="ECO:0000256" key="5">
    <source>
        <dbReference type="ARBA" id="ARBA00022679"/>
    </source>
</evidence>